<organism evidence="2">
    <name type="scientific">Caulobacter sp. 602-2</name>
    <dbReference type="NCBI Taxonomy" id="2710887"/>
    <lineage>
        <taxon>Bacteria</taxon>
        <taxon>Pseudomonadati</taxon>
        <taxon>Pseudomonadota</taxon>
        <taxon>Alphaproteobacteria</taxon>
        <taxon>Caulobacterales</taxon>
        <taxon>Caulobacteraceae</taxon>
        <taxon>Caulobacter</taxon>
    </lineage>
</organism>
<reference evidence="2" key="1">
    <citation type="submission" date="2020-02" db="EMBL/GenBank/DDBJ databases">
        <authorList>
            <person name="Gao J."/>
            <person name="Sun J."/>
        </authorList>
    </citation>
    <scope>NUCLEOTIDE SEQUENCE</scope>
    <source>
        <strain evidence="2">602-2</strain>
    </source>
</reference>
<name>A0A6G4QZD7_9CAUL</name>
<feature type="transmembrane region" description="Helical" evidence="1">
    <location>
        <begin position="63"/>
        <end position="85"/>
    </location>
</feature>
<evidence type="ECO:0000313" key="2">
    <source>
        <dbReference type="EMBL" id="NGM50298.1"/>
    </source>
</evidence>
<comment type="caution">
    <text evidence="2">The sequence shown here is derived from an EMBL/GenBank/DDBJ whole genome shotgun (WGS) entry which is preliminary data.</text>
</comment>
<dbReference type="EMBL" id="JAAKGT010000004">
    <property type="protein sequence ID" value="NGM50298.1"/>
    <property type="molecule type" value="Genomic_DNA"/>
</dbReference>
<keyword evidence="1" id="KW-0472">Membrane</keyword>
<accession>A0A6G4QZD7</accession>
<keyword evidence="1" id="KW-0812">Transmembrane</keyword>
<dbReference type="AlphaFoldDB" id="A0A6G4QZD7"/>
<protein>
    <submittedName>
        <fullName evidence="2">Uncharacterized protein</fullName>
    </submittedName>
</protein>
<dbReference type="RefSeq" id="WP_165258892.1">
    <property type="nucleotide sequence ID" value="NZ_JAAKGT010000004.1"/>
</dbReference>
<sequence>MRPQGEDARLRLWAFTLGAPLLSAAIIFALWRWRPIFEPATRLLEEIVLHRKSHGHTHNPALYWIYPALAGLVGLVLSLCGVLALRDREGSARRLDAYLDRRQALGDTKPAAPPDY</sequence>
<gene>
    <name evidence="2" type="ORF">G5B46_11830</name>
</gene>
<keyword evidence="1" id="KW-1133">Transmembrane helix</keyword>
<evidence type="ECO:0000256" key="1">
    <source>
        <dbReference type="SAM" id="Phobius"/>
    </source>
</evidence>
<proteinExistence type="predicted"/>
<feature type="transmembrane region" description="Helical" evidence="1">
    <location>
        <begin position="12"/>
        <end position="33"/>
    </location>
</feature>